<protein>
    <submittedName>
        <fullName evidence="5">Phosphodiesterase 1A, calmodulin-dependent</fullName>
    </submittedName>
</protein>
<dbReference type="AlphaFoldDB" id="A0ABD2PY30"/>
<dbReference type="PROSITE" id="PS51845">
    <property type="entry name" value="PDEASE_I_2"/>
    <property type="match status" value="1"/>
</dbReference>
<proteinExistence type="predicted"/>
<dbReference type="GO" id="GO:0016787">
    <property type="term" value="F:hydrolase activity"/>
    <property type="evidence" value="ECO:0007669"/>
    <property type="project" value="UniProtKB-KW"/>
</dbReference>
<evidence type="ECO:0000313" key="5">
    <source>
        <dbReference type="EMBL" id="KAL3311842.1"/>
    </source>
</evidence>
<dbReference type="Pfam" id="PF08499">
    <property type="entry name" value="PDEase_I_N"/>
    <property type="match status" value="1"/>
</dbReference>
<evidence type="ECO:0000256" key="3">
    <source>
        <dbReference type="ARBA" id="ARBA00022801"/>
    </source>
</evidence>
<dbReference type="InterPro" id="IPR013706">
    <property type="entry name" value="PDE1_N"/>
</dbReference>
<dbReference type="GO" id="GO:0046872">
    <property type="term" value="F:metal ion binding"/>
    <property type="evidence" value="ECO:0007669"/>
    <property type="project" value="UniProtKB-KW"/>
</dbReference>
<dbReference type="EMBL" id="JBJKFK010001990">
    <property type="protein sequence ID" value="KAL3311842.1"/>
    <property type="molecule type" value="Genomic_DNA"/>
</dbReference>
<dbReference type="InterPro" id="IPR002073">
    <property type="entry name" value="PDEase_catalytic_dom"/>
</dbReference>
<evidence type="ECO:0000313" key="6">
    <source>
        <dbReference type="Proteomes" id="UP001626550"/>
    </source>
</evidence>
<keyword evidence="3" id="KW-0378">Hydrolase</keyword>
<feature type="non-terminal residue" evidence="5">
    <location>
        <position position="164"/>
    </location>
</feature>
<comment type="caution">
    <text evidence="5">The sequence shown here is derived from an EMBL/GenBank/DDBJ whole genome shotgun (WGS) entry which is preliminary data.</text>
</comment>
<evidence type="ECO:0000256" key="2">
    <source>
        <dbReference type="ARBA" id="ARBA00022723"/>
    </source>
</evidence>
<evidence type="ECO:0000256" key="1">
    <source>
        <dbReference type="ARBA" id="ARBA00022535"/>
    </source>
</evidence>
<keyword evidence="2" id="KW-0479">Metal-binding</keyword>
<dbReference type="Gene3D" id="1.10.1300.10">
    <property type="entry name" value="3'5'-cyclic nucleotide phosphodiesterase, catalytic domain"/>
    <property type="match status" value="1"/>
</dbReference>
<reference evidence="5 6" key="1">
    <citation type="submission" date="2024-11" db="EMBL/GenBank/DDBJ databases">
        <title>Adaptive evolution of stress response genes in parasites aligns with host niche diversity.</title>
        <authorList>
            <person name="Hahn C."/>
            <person name="Resl P."/>
        </authorList>
    </citation>
    <scope>NUCLEOTIDE SEQUENCE [LARGE SCALE GENOMIC DNA]</scope>
    <source>
        <strain evidence="5">EGGRZ-B1_66</strain>
        <tissue evidence="5">Body</tissue>
    </source>
</reference>
<name>A0ABD2PY30_9PLAT</name>
<organism evidence="5 6">
    <name type="scientific">Cichlidogyrus casuarinus</name>
    <dbReference type="NCBI Taxonomy" id="1844966"/>
    <lineage>
        <taxon>Eukaryota</taxon>
        <taxon>Metazoa</taxon>
        <taxon>Spiralia</taxon>
        <taxon>Lophotrochozoa</taxon>
        <taxon>Platyhelminthes</taxon>
        <taxon>Monogenea</taxon>
        <taxon>Monopisthocotylea</taxon>
        <taxon>Dactylogyridea</taxon>
        <taxon>Ancyrocephalidae</taxon>
        <taxon>Cichlidogyrus</taxon>
    </lineage>
</organism>
<sequence>MDELPGTDAEMVPSEVRNWLATTFSRASQQITVRREKPKFRSVANAIRAGLLVEKMYKRTTASILTALSQDVIDYLKAEANNWSFSVFRLHELSGEHSLRAMGYYLINEYDLYNKFKLKSSALDHFLMQLESGYSKYHNPYHNLIHGADVAQTCHAIMQSSKLA</sequence>
<keyword evidence="6" id="KW-1185">Reference proteome</keyword>
<dbReference type="PANTHER" id="PTHR11347">
    <property type="entry name" value="CYCLIC NUCLEOTIDE PHOSPHODIESTERASE"/>
    <property type="match status" value="1"/>
</dbReference>
<gene>
    <name evidence="5" type="primary">PDE1A</name>
    <name evidence="5" type="ORF">Ciccas_009575</name>
</gene>
<keyword evidence="1" id="KW-0140">cGMP</keyword>
<accession>A0ABD2PY30</accession>
<dbReference type="InterPro" id="IPR036971">
    <property type="entry name" value="PDEase_catalytic_dom_sf"/>
</dbReference>
<dbReference type="SUPFAM" id="SSF109604">
    <property type="entry name" value="HD-domain/PDEase-like"/>
    <property type="match status" value="1"/>
</dbReference>
<feature type="domain" description="PDEase" evidence="4">
    <location>
        <begin position="60"/>
        <end position="164"/>
    </location>
</feature>
<dbReference type="Proteomes" id="UP001626550">
    <property type="component" value="Unassembled WGS sequence"/>
</dbReference>
<evidence type="ECO:0000259" key="4">
    <source>
        <dbReference type="PROSITE" id="PS51845"/>
    </source>
</evidence>